<reference evidence="1 2" key="1">
    <citation type="submission" date="2023-07" db="EMBL/GenBank/DDBJ databases">
        <title>Sorghum-associated microbial communities from plants grown in Nebraska, USA.</title>
        <authorList>
            <person name="Schachtman D."/>
        </authorList>
    </citation>
    <scope>NUCLEOTIDE SEQUENCE [LARGE SCALE GENOMIC DNA]</scope>
    <source>
        <strain evidence="1 2">4256</strain>
    </source>
</reference>
<comment type="caution">
    <text evidence="1">The sequence shown here is derived from an EMBL/GenBank/DDBJ whole genome shotgun (WGS) entry which is preliminary data.</text>
</comment>
<gene>
    <name evidence="1" type="ORF">J2W40_000504</name>
</gene>
<organism evidence="1 2">
    <name type="scientific">Sphingobium xenophagum</name>
    <dbReference type="NCBI Taxonomy" id="121428"/>
    <lineage>
        <taxon>Bacteria</taxon>
        <taxon>Pseudomonadati</taxon>
        <taxon>Pseudomonadota</taxon>
        <taxon>Alphaproteobacteria</taxon>
        <taxon>Sphingomonadales</taxon>
        <taxon>Sphingomonadaceae</taxon>
        <taxon>Sphingobium</taxon>
    </lineage>
</organism>
<evidence type="ECO:0000313" key="1">
    <source>
        <dbReference type="EMBL" id="MDR7153707.1"/>
    </source>
</evidence>
<evidence type="ECO:0000313" key="2">
    <source>
        <dbReference type="Proteomes" id="UP001267638"/>
    </source>
</evidence>
<dbReference type="RefSeq" id="WP_310221790.1">
    <property type="nucleotide sequence ID" value="NZ_JAVDWV010000002.1"/>
</dbReference>
<proteinExistence type="predicted"/>
<sequence length="75" mass="8217">MDDDLALIISATCIKAARDIGDLARLIPADRKDLKIAIASAVHEIHASIIDPLFSENPALKDGMARRLSQYDRCI</sequence>
<dbReference type="Proteomes" id="UP001267638">
    <property type="component" value="Unassembled WGS sequence"/>
</dbReference>
<accession>A0ABU1WXW8</accession>
<keyword evidence="2" id="KW-1185">Reference proteome</keyword>
<name>A0ABU1WXW8_SPHXE</name>
<protein>
    <submittedName>
        <fullName evidence="1">Uncharacterized protein</fullName>
    </submittedName>
</protein>
<dbReference type="EMBL" id="JAVDWV010000002">
    <property type="protein sequence ID" value="MDR7153707.1"/>
    <property type="molecule type" value="Genomic_DNA"/>
</dbReference>